<evidence type="ECO:0000256" key="3">
    <source>
        <dbReference type="ARBA" id="ARBA00022106"/>
    </source>
</evidence>
<evidence type="ECO:0000256" key="6">
    <source>
        <dbReference type="ARBA" id="ARBA00022692"/>
    </source>
</evidence>
<keyword evidence="8 10" id="KW-0472">Membrane</keyword>
<feature type="transmembrane region" description="Helical" evidence="10">
    <location>
        <begin position="196"/>
        <end position="219"/>
    </location>
</feature>
<evidence type="ECO:0000256" key="4">
    <source>
        <dbReference type="ARBA" id="ARBA00022448"/>
    </source>
</evidence>
<feature type="transmembrane region" description="Helical" evidence="10">
    <location>
        <begin position="273"/>
        <end position="294"/>
    </location>
</feature>
<evidence type="ECO:0000256" key="8">
    <source>
        <dbReference type="ARBA" id="ARBA00023136"/>
    </source>
</evidence>
<dbReference type="GO" id="GO:0005886">
    <property type="term" value="C:plasma membrane"/>
    <property type="evidence" value="ECO:0007669"/>
    <property type="project" value="UniProtKB-SubCell"/>
</dbReference>
<dbReference type="EMBL" id="FWWT01000016">
    <property type="protein sequence ID" value="SMB89082.1"/>
    <property type="molecule type" value="Genomic_DNA"/>
</dbReference>
<comment type="similarity">
    <text evidence="2">Belongs to the multi antimicrobial extrusion (MATE) (TC 2.A.66.1) family. MepA subfamily.</text>
</comment>
<evidence type="ECO:0000256" key="10">
    <source>
        <dbReference type="SAM" id="Phobius"/>
    </source>
</evidence>
<evidence type="ECO:0000313" key="11">
    <source>
        <dbReference type="EMBL" id="SMB89082.1"/>
    </source>
</evidence>
<feature type="transmembrane region" description="Helical" evidence="10">
    <location>
        <begin position="50"/>
        <end position="74"/>
    </location>
</feature>
<dbReference type="InterPro" id="IPR051327">
    <property type="entry name" value="MATE_MepA_subfamily"/>
</dbReference>
<feature type="transmembrane region" description="Helical" evidence="10">
    <location>
        <begin position="240"/>
        <end position="261"/>
    </location>
</feature>
<dbReference type="PANTHER" id="PTHR43823:SF3">
    <property type="entry name" value="MULTIDRUG EXPORT PROTEIN MEPA"/>
    <property type="match status" value="1"/>
</dbReference>
<evidence type="ECO:0000256" key="7">
    <source>
        <dbReference type="ARBA" id="ARBA00022989"/>
    </source>
</evidence>
<dbReference type="InterPro" id="IPR002528">
    <property type="entry name" value="MATE_fam"/>
</dbReference>
<evidence type="ECO:0000256" key="5">
    <source>
        <dbReference type="ARBA" id="ARBA00022475"/>
    </source>
</evidence>
<dbReference type="InterPro" id="IPR048279">
    <property type="entry name" value="MdtK-like"/>
</dbReference>
<protein>
    <recommendedName>
        <fullName evidence="3">Multidrug export protein MepA</fullName>
    </recommendedName>
</protein>
<organism evidence="11 12">
    <name type="scientific">Desulfonispora thiosulfatigenes DSM 11270</name>
    <dbReference type="NCBI Taxonomy" id="656914"/>
    <lineage>
        <taxon>Bacteria</taxon>
        <taxon>Bacillati</taxon>
        <taxon>Bacillota</taxon>
        <taxon>Clostridia</taxon>
        <taxon>Eubacteriales</taxon>
        <taxon>Peptococcaceae</taxon>
        <taxon>Desulfonispora</taxon>
    </lineage>
</organism>
<dbReference type="PANTHER" id="PTHR43823">
    <property type="entry name" value="SPORULATION PROTEIN YKVU"/>
    <property type="match status" value="1"/>
</dbReference>
<dbReference type="NCBIfam" id="TIGR00797">
    <property type="entry name" value="matE"/>
    <property type="match status" value="1"/>
</dbReference>
<gene>
    <name evidence="11" type="ORF">SAMN00017405_0567</name>
</gene>
<reference evidence="11 12" key="1">
    <citation type="submission" date="2017-04" db="EMBL/GenBank/DDBJ databases">
        <authorList>
            <person name="Afonso C.L."/>
            <person name="Miller P.J."/>
            <person name="Scott M.A."/>
            <person name="Spackman E."/>
            <person name="Goraichik I."/>
            <person name="Dimitrov K.M."/>
            <person name="Suarez D.L."/>
            <person name="Swayne D.E."/>
        </authorList>
    </citation>
    <scope>NUCLEOTIDE SEQUENCE [LARGE SCALE GENOMIC DNA]</scope>
    <source>
        <strain evidence="11 12">DSM 11270</strain>
    </source>
</reference>
<evidence type="ECO:0000313" key="12">
    <source>
        <dbReference type="Proteomes" id="UP000192731"/>
    </source>
</evidence>
<feature type="transmembrane region" description="Helical" evidence="10">
    <location>
        <begin position="95"/>
        <end position="118"/>
    </location>
</feature>
<feature type="transmembrane region" description="Helical" evidence="10">
    <location>
        <begin position="138"/>
        <end position="159"/>
    </location>
</feature>
<evidence type="ECO:0000256" key="2">
    <source>
        <dbReference type="ARBA" id="ARBA00008417"/>
    </source>
</evidence>
<dbReference type="OrthoDB" id="9811110at2"/>
<feature type="transmembrane region" description="Helical" evidence="10">
    <location>
        <begin position="391"/>
        <end position="412"/>
    </location>
</feature>
<dbReference type="PIRSF" id="PIRSF006603">
    <property type="entry name" value="DinF"/>
    <property type="match status" value="1"/>
</dbReference>
<evidence type="ECO:0000256" key="9">
    <source>
        <dbReference type="ARBA" id="ARBA00023251"/>
    </source>
</evidence>
<keyword evidence="5" id="KW-1003">Cell membrane</keyword>
<dbReference type="AlphaFoldDB" id="A0A1W1V6W1"/>
<accession>A0A1W1V6W1</accession>
<dbReference type="Proteomes" id="UP000192731">
    <property type="component" value="Unassembled WGS sequence"/>
</dbReference>
<dbReference type="GO" id="GO:0015297">
    <property type="term" value="F:antiporter activity"/>
    <property type="evidence" value="ECO:0007669"/>
    <property type="project" value="InterPro"/>
</dbReference>
<keyword evidence="12" id="KW-1185">Reference proteome</keyword>
<sequence length="466" mass="50379">MVQNKPDLRNDKVLPLLFKLSLPIIMAQLVNLLYNVVDRIYIGRMANGEIAMAGVGVALPIIIIVAAFSGLIGMGGAPLVAIKMGEGDNDGAEKILSNSFVTLIIISVILTSAIILFKSKIVWLFGASTTTVGYTLDYLTIYMLGTISVQIALGMNPFINTQGFTKIGMKTVMIGAVANIILDPIFIFGLNMGVKGAALATVIAQTLSAIWVLKFLISGESKLKIRKAYLIPEFKIMKSVIALGISPFVMQSTESLVLISLNNMLMLHGGDLAVSAMTIMSSIMQMILLPVVGLSNGAQPIISYNFGARQFDRVQAAFKILVKSALCYTVVIYTLLMTLPHVFVLIFNNDPALLKIATWSIRIYFAGIFALGVQISCQMTFIALGKARISILLALLRKVILLIPLIFILPHFCENKPFGVLLAAPIADITASITTGICFAVFYKKKLSLTKEIKPEAGLTLTHSGN</sequence>
<dbReference type="GO" id="GO:0046677">
    <property type="term" value="P:response to antibiotic"/>
    <property type="evidence" value="ECO:0007669"/>
    <property type="project" value="UniProtKB-KW"/>
</dbReference>
<dbReference type="STRING" id="656914.SAMN00017405_0567"/>
<dbReference type="InterPro" id="IPR045070">
    <property type="entry name" value="MATE_MepA-like"/>
</dbReference>
<dbReference type="CDD" id="cd13143">
    <property type="entry name" value="MATE_MepA_like"/>
    <property type="match status" value="1"/>
</dbReference>
<keyword evidence="7 10" id="KW-1133">Transmembrane helix</keyword>
<keyword evidence="9" id="KW-0046">Antibiotic resistance</keyword>
<name>A0A1W1V6W1_DESTI</name>
<feature type="transmembrane region" description="Helical" evidence="10">
    <location>
        <begin position="171"/>
        <end position="190"/>
    </location>
</feature>
<dbReference type="Pfam" id="PF01554">
    <property type="entry name" value="MatE"/>
    <property type="match status" value="2"/>
</dbReference>
<feature type="transmembrane region" description="Helical" evidence="10">
    <location>
        <begin position="12"/>
        <end position="30"/>
    </location>
</feature>
<feature type="transmembrane region" description="Helical" evidence="10">
    <location>
        <begin position="418"/>
        <end position="443"/>
    </location>
</feature>
<keyword evidence="4" id="KW-0813">Transport</keyword>
<comment type="subcellular location">
    <subcellularLocation>
        <location evidence="1">Cell membrane</location>
        <topology evidence="1">Multi-pass membrane protein</topology>
    </subcellularLocation>
</comment>
<feature type="transmembrane region" description="Helical" evidence="10">
    <location>
        <begin position="359"/>
        <end position="384"/>
    </location>
</feature>
<feature type="transmembrane region" description="Helical" evidence="10">
    <location>
        <begin position="325"/>
        <end position="347"/>
    </location>
</feature>
<evidence type="ECO:0000256" key="1">
    <source>
        <dbReference type="ARBA" id="ARBA00004651"/>
    </source>
</evidence>
<proteinExistence type="inferred from homology"/>
<dbReference type="GO" id="GO:0042910">
    <property type="term" value="F:xenobiotic transmembrane transporter activity"/>
    <property type="evidence" value="ECO:0007669"/>
    <property type="project" value="InterPro"/>
</dbReference>
<keyword evidence="6 10" id="KW-0812">Transmembrane</keyword>